<evidence type="ECO:0000256" key="1">
    <source>
        <dbReference type="ARBA" id="ARBA00009330"/>
    </source>
</evidence>
<dbReference type="GO" id="GO:0019867">
    <property type="term" value="C:outer membrane"/>
    <property type="evidence" value="ECO:0007669"/>
    <property type="project" value="InterPro"/>
</dbReference>
<dbReference type="PANTHER" id="PTHR36920:SF1">
    <property type="entry name" value="OUTER MEMBRANE PROTEIN W"/>
    <property type="match status" value="1"/>
</dbReference>
<dbReference type="AlphaFoldDB" id="A0A438AJP6"/>
<evidence type="ECO:0000256" key="2">
    <source>
        <dbReference type="SAM" id="SignalP"/>
    </source>
</evidence>
<dbReference type="GO" id="GO:0055085">
    <property type="term" value="P:transmembrane transport"/>
    <property type="evidence" value="ECO:0007669"/>
    <property type="project" value="TreeGrafter"/>
</dbReference>
<dbReference type="PANTHER" id="PTHR36920">
    <property type="match status" value="1"/>
</dbReference>
<comment type="caution">
    <text evidence="3">The sequence shown here is derived from an EMBL/GenBank/DDBJ whole genome shotgun (WGS) entry which is preliminary data.</text>
</comment>
<sequence>MKLRALLLSASAGLALAGMGAATAASAQQAGDFTFGVGLGLVTPKDDNGTLSAGDLTLGDDTQITLTLEYLLTDNLGLELLAATPFTHDIKLNGAKVGEVEHLPPTVTLNYYFRNDSKFTPFVGAGVNFTTALDVDSPLGDLDLQDSWGLAAHLGLDYALSENNALRTDLRWMDIDMDTSLNGAGLGTAEVDPLVLGVSFVHRF</sequence>
<feature type="signal peptide" evidence="2">
    <location>
        <begin position="1"/>
        <end position="17"/>
    </location>
</feature>
<evidence type="ECO:0000313" key="3">
    <source>
        <dbReference type="EMBL" id="RVV98940.1"/>
    </source>
</evidence>
<dbReference type="EMBL" id="RQXX01000002">
    <property type="protein sequence ID" value="RVV98940.1"/>
    <property type="molecule type" value="Genomic_DNA"/>
</dbReference>
<name>A0A438AJP6_9RHOB</name>
<dbReference type="InterPro" id="IPR005618">
    <property type="entry name" value="OMPW"/>
</dbReference>
<dbReference type="InterPro" id="IPR011250">
    <property type="entry name" value="OMP/PagP_B-barrel"/>
</dbReference>
<feature type="chain" id="PRO_5018970377" evidence="2">
    <location>
        <begin position="18"/>
        <end position="204"/>
    </location>
</feature>
<proteinExistence type="inferred from homology"/>
<dbReference type="Gene3D" id="2.40.160.20">
    <property type="match status" value="1"/>
</dbReference>
<keyword evidence="2" id="KW-0732">Signal</keyword>
<keyword evidence="4" id="KW-1185">Reference proteome</keyword>
<comment type="similarity">
    <text evidence="1">Belongs to the OmpW/AlkL family.</text>
</comment>
<reference evidence="3 4" key="1">
    <citation type="submission" date="2018-11" db="EMBL/GenBank/DDBJ databases">
        <title>Mesobaculum littorinae gen. nov., sp. nov., isolated from Littorina scabra that represents a novel genus of the order Rhodobacteraceae.</title>
        <authorList>
            <person name="Li F."/>
        </authorList>
    </citation>
    <scope>NUCLEOTIDE SEQUENCE [LARGE SCALE GENOMIC DNA]</scope>
    <source>
        <strain evidence="3 4">M0103</strain>
    </source>
</reference>
<evidence type="ECO:0000313" key="4">
    <source>
        <dbReference type="Proteomes" id="UP000285908"/>
    </source>
</evidence>
<protein>
    <submittedName>
        <fullName evidence="3">OmpW family protein</fullName>
    </submittedName>
</protein>
<dbReference type="Proteomes" id="UP000285908">
    <property type="component" value="Unassembled WGS sequence"/>
</dbReference>
<dbReference type="OrthoDB" id="9807574at2"/>
<dbReference type="SUPFAM" id="SSF56925">
    <property type="entry name" value="OMPA-like"/>
    <property type="match status" value="1"/>
</dbReference>
<gene>
    <name evidence="3" type="ORF">EKE94_08640</name>
</gene>
<accession>A0A438AJP6</accession>
<dbReference type="RefSeq" id="WP_127906174.1">
    <property type="nucleotide sequence ID" value="NZ_RQXX01000002.1"/>
</dbReference>
<dbReference type="Pfam" id="PF03922">
    <property type="entry name" value="OmpW"/>
    <property type="match status" value="1"/>
</dbReference>
<organism evidence="3 4">
    <name type="scientific">Mesobaculum littorinae</name>
    <dbReference type="NCBI Taxonomy" id="2486419"/>
    <lineage>
        <taxon>Bacteria</taxon>
        <taxon>Pseudomonadati</taxon>
        <taxon>Pseudomonadota</taxon>
        <taxon>Alphaproteobacteria</taxon>
        <taxon>Rhodobacterales</taxon>
        <taxon>Roseobacteraceae</taxon>
        <taxon>Mesobaculum</taxon>
    </lineage>
</organism>